<dbReference type="OrthoDB" id="9792579at2"/>
<evidence type="ECO:0000313" key="7">
    <source>
        <dbReference type="EMBL" id="KOY17707.1"/>
    </source>
</evidence>
<evidence type="ECO:0000256" key="4">
    <source>
        <dbReference type="ARBA" id="ARBA00022989"/>
    </source>
</evidence>
<dbReference type="Proteomes" id="UP000037688">
    <property type="component" value="Unassembled WGS sequence"/>
</dbReference>
<dbReference type="PANTHER" id="PTHR43370:SF1">
    <property type="entry name" value="GUANOSINE ABC TRANSPORTER PERMEASE PROTEIN NUPQ"/>
    <property type="match status" value="1"/>
</dbReference>
<dbReference type="RefSeq" id="WP_024632282.1">
    <property type="nucleotide sequence ID" value="NZ_LITU01000036.1"/>
</dbReference>
<dbReference type="PANTHER" id="PTHR43370">
    <property type="entry name" value="SUGAR ABC TRANSPORTER INTEGRAL MEMBRANE PROTEIN-RELATED"/>
    <property type="match status" value="1"/>
</dbReference>
<sequence>MQQLFDAAMFGSTLRIMTPILLAALGGALCSRVGLFNVGLEGLVLIGAFSAIVGNYLFGNVLLAVIFSIVIVMLFSALFAFISINLKANAIVVGISLNFLATGLTTFALRAIFDVKGAYYDKDMVGLPKWDIPLIKDIPWVGDVISGHSPLVYLGIIIVIALQFYLFKSVSGFRLRSVGENPVAAQSIGIKVRGIQYGAVLMCGVLCALAGAQLSLGQVTMFTEGMTAGRGFIALVATMLGQANPLGVMGSSVLFGFMEALSIRLQGFALPTHFTMMLPYIVTLVAMFFFKDRTYAQDALKAGGSSR</sequence>
<accession>A0A0N0UIH0</accession>
<feature type="transmembrane region" description="Helical" evidence="6">
    <location>
        <begin position="12"/>
        <end position="31"/>
    </location>
</feature>
<dbReference type="EMBL" id="LITU01000036">
    <property type="protein sequence ID" value="KOY17707.1"/>
    <property type="molecule type" value="Genomic_DNA"/>
</dbReference>
<feature type="transmembrane region" description="Helical" evidence="6">
    <location>
        <begin position="38"/>
        <end position="58"/>
    </location>
</feature>
<organism evidence="7 8">
    <name type="scientific">Paenibacillus xylanivorans</name>
    <dbReference type="NCBI Taxonomy" id="1705561"/>
    <lineage>
        <taxon>Bacteria</taxon>
        <taxon>Bacillati</taxon>
        <taxon>Bacillota</taxon>
        <taxon>Bacilli</taxon>
        <taxon>Bacillales</taxon>
        <taxon>Paenibacillaceae</taxon>
        <taxon>Paenibacillus</taxon>
    </lineage>
</organism>
<proteinExistence type="predicted"/>
<dbReference type="CDD" id="cd06580">
    <property type="entry name" value="TM_PBP1_transp_TpRbsC_like"/>
    <property type="match status" value="1"/>
</dbReference>
<keyword evidence="4 6" id="KW-1133">Transmembrane helix</keyword>
<evidence type="ECO:0000256" key="6">
    <source>
        <dbReference type="SAM" id="Phobius"/>
    </source>
</evidence>
<dbReference type="GO" id="GO:0005886">
    <property type="term" value="C:plasma membrane"/>
    <property type="evidence" value="ECO:0007669"/>
    <property type="project" value="UniProtKB-SubCell"/>
</dbReference>
<keyword evidence="3 6" id="KW-0812">Transmembrane</keyword>
<name>A0A0N0UIH0_9BACL</name>
<dbReference type="Pfam" id="PF02653">
    <property type="entry name" value="BPD_transp_2"/>
    <property type="match status" value="1"/>
</dbReference>
<feature type="transmembrane region" description="Helical" evidence="6">
    <location>
        <begin position="268"/>
        <end position="290"/>
    </location>
</feature>
<feature type="transmembrane region" description="Helical" evidence="6">
    <location>
        <begin position="194"/>
        <end position="212"/>
    </location>
</feature>
<evidence type="ECO:0000256" key="3">
    <source>
        <dbReference type="ARBA" id="ARBA00022692"/>
    </source>
</evidence>
<feature type="transmembrane region" description="Helical" evidence="6">
    <location>
        <begin position="232"/>
        <end position="256"/>
    </location>
</feature>
<evidence type="ECO:0000256" key="5">
    <source>
        <dbReference type="ARBA" id="ARBA00023136"/>
    </source>
</evidence>
<evidence type="ECO:0000256" key="2">
    <source>
        <dbReference type="ARBA" id="ARBA00022475"/>
    </source>
</evidence>
<protein>
    <submittedName>
        <fullName evidence="7">Sugar ABC transporter permease</fullName>
    </submittedName>
</protein>
<evidence type="ECO:0000256" key="1">
    <source>
        <dbReference type="ARBA" id="ARBA00004651"/>
    </source>
</evidence>
<feature type="transmembrane region" description="Helical" evidence="6">
    <location>
        <begin position="91"/>
        <end position="113"/>
    </location>
</feature>
<keyword evidence="8" id="KW-1185">Reference proteome</keyword>
<comment type="caution">
    <text evidence="7">The sequence shown here is derived from an EMBL/GenBank/DDBJ whole genome shotgun (WGS) entry which is preliminary data.</text>
</comment>
<feature type="transmembrane region" description="Helical" evidence="6">
    <location>
        <begin position="64"/>
        <end position="84"/>
    </location>
</feature>
<keyword evidence="2" id="KW-1003">Cell membrane</keyword>
<gene>
    <name evidence="7" type="ORF">AMS66_05565</name>
</gene>
<dbReference type="AlphaFoldDB" id="A0A0N0UIH0"/>
<dbReference type="InterPro" id="IPR001851">
    <property type="entry name" value="ABC_transp_permease"/>
</dbReference>
<dbReference type="PATRIC" id="fig|1705561.3.peg.812"/>
<evidence type="ECO:0000313" key="8">
    <source>
        <dbReference type="Proteomes" id="UP000037688"/>
    </source>
</evidence>
<comment type="subcellular location">
    <subcellularLocation>
        <location evidence="1">Cell membrane</location>
        <topology evidence="1">Multi-pass membrane protein</topology>
    </subcellularLocation>
</comment>
<feature type="transmembrane region" description="Helical" evidence="6">
    <location>
        <begin position="150"/>
        <end position="167"/>
    </location>
</feature>
<dbReference type="GO" id="GO:0022857">
    <property type="term" value="F:transmembrane transporter activity"/>
    <property type="evidence" value="ECO:0007669"/>
    <property type="project" value="InterPro"/>
</dbReference>
<reference evidence="7 8" key="1">
    <citation type="submission" date="2015-08" db="EMBL/GenBank/DDBJ databases">
        <title>Draft genome sequence of cellulolytic and xylanolytic Paenibacillus sp. A59, isolated from a decaying forest soil from Patagonia, Argentina.</title>
        <authorList>
            <person name="Ghio S."/>
            <person name="Caceres A.M."/>
            <person name="Talia P."/>
            <person name="Grasso D."/>
            <person name="Campos E."/>
        </authorList>
    </citation>
    <scope>NUCLEOTIDE SEQUENCE [LARGE SCALE GENOMIC DNA]</scope>
    <source>
        <strain evidence="7 8">A59</strain>
    </source>
</reference>
<keyword evidence="5 6" id="KW-0472">Membrane</keyword>